<feature type="region of interest" description="Disordered" evidence="1">
    <location>
        <begin position="200"/>
        <end position="221"/>
    </location>
</feature>
<sequence length="221" mass="22722">CLRLPPIRRHPPPSSCNLTGRRSPPSKLEGGVPSIPPLTGGGCLRLPPQPEAPPPPVATQSEGVPSSSNPPNQRGVPLLGGGLGPLLGRLPPKGAPPLASPLLAPPRVPLDPHLRSLSIPQPKAPISGPNTQLESPNSGPLSTGGTHLRSNPTRGNPPPVHPTPTHLYKKEGGLTLKGAWNPLKPWEILALGGLRLSGGATLSPSVEEGDFSISKGGLEKL</sequence>
<dbReference type="AlphaFoldDB" id="A0A843VKQ0"/>
<gene>
    <name evidence="2" type="ORF">Taro_024557</name>
</gene>
<feature type="compositionally biased region" description="Basic residues" evidence="1">
    <location>
        <begin position="1"/>
        <end position="11"/>
    </location>
</feature>
<evidence type="ECO:0000313" key="3">
    <source>
        <dbReference type="Proteomes" id="UP000652761"/>
    </source>
</evidence>
<feature type="compositionally biased region" description="Polar residues" evidence="1">
    <location>
        <begin position="128"/>
        <end position="154"/>
    </location>
</feature>
<feature type="compositionally biased region" description="Pro residues" evidence="1">
    <location>
        <begin position="93"/>
        <end position="109"/>
    </location>
</feature>
<evidence type="ECO:0000313" key="2">
    <source>
        <dbReference type="EMBL" id="MQL91939.1"/>
    </source>
</evidence>
<feature type="non-terminal residue" evidence="2">
    <location>
        <position position="1"/>
    </location>
</feature>
<feature type="non-terminal residue" evidence="2">
    <location>
        <position position="221"/>
    </location>
</feature>
<dbReference type="Proteomes" id="UP000652761">
    <property type="component" value="Unassembled WGS sequence"/>
</dbReference>
<reference evidence="2" key="1">
    <citation type="submission" date="2017-07" db="EMBL/GenBank/DDBJ databases">
        <title>Taro Niue Genome Assembly and Annotation.</title>
        <authorList>
            <person name="Atibalentja N."/>
            <person name="Keating K."/>
            <person name="Fields C.J."/>
        </authorList>
    </citation>
    <scope>NUCLEOTIDE SEQUENCE</scope>
    <source>
        <strain evidence="2">Niue_2</strain>
        <tissue evidence="2">Leaf</tissue>
    </source>
</reference>
<feature type="compositionally biased region" description="Pro residues" evidence="1">
    <location>
        <begin position="47"/>
        <end position="57"/>
    </location>
</feature>
<feature type="region of interest" description="Disordered" evidence="1">
    <location>
        <begin position="1"/>
        <end position="169"/>
    </location>
</feature>
<organism evidence="2 3">
    <name type="scientific">Colocasia esculenta</name>
    <name type="common">Wild taro</name>
    <name type="synonym">Arum esculentum</name>
    <dbReference type="NCBI Taxonomy" id="4460"/>
    <lineage>
        <taxon>Eukaryota</taxon>
        <taxon>Viridiplantae</taxon>
        <taxon>Streptophyta</taxon>
        <taxon>Embryophyta</taxon>
        <taxon>Tracheophyta</taxon>
        <taxon>Spermatophyta</taxon>
        <taxon>Magnoliopsida</taxon>
        <taxon>Liliopsida</taxon>
        <taxon>Araceae</taxon>
        <taxon>Aroideae</taxon>
        <taxon>Colocasieae</taxon>
        <taxon>Colocasia</taxon>
    </lineage>
</organism>
<feature type="compositionally biased region" description="Polar residues" evidence="1">
    <location>
        <begin position="58"/>
        <end position="72"/>
    </location>
</feature>
<comment type="caution">
    <text evidence="2">The sequence shown here is derived from an EMBL/GenBank/DDBJ whole genome shotgun (WGS) entry which is preliminary data.</text>
</comment>
<name>A0A843VKQ0_COLES</name>
<keyword evidence="3" id="KW-1185">Reference proteome</keyword>
<evidence type="ECO:0000256" key="1">
    <source>
        <dbReference type="SAM" id="MobiDB-lite"/>
    </source>
</evidence>
<dbReference type="EMBL" id="NMUH01001394">
    <property type="protein sequence ID" value="MQL91939.1"/>
    <property type="molecule type" value="Genomic_DNA"/>
</dbReference>
<protein>
    <submittedName>
        <fullName evidence="2">Uncharacterized protein</fullName>
    </submittedName>
</protein>
<accession>A0A843VKQ0</accession>
<proteinExistence type="predicted"/>